<keyword evidence="2 7" id="KW-0489">Methyltransferase</keyword>
<feature type="active site" evidence="6">
    <location>
        <position position="399"/>
    </location>
</feature>
<dbReference type="EC" id="2.1.1.79" evidence="7"/>
<dbReference type="Pfam" id="PF02353">
    <property type="entry name" value="CMAS"/>
    <property type="match status" value="1"/>
</dbReference>
<protein>
    <submittedName>
        <fullName evidence="7">Cyclopropane fatty acid synthase</fullName>
        <ecNumber evidence="7">2.1.1.79</ecNumber>
    </submittedName>
</protein>
<dbReference type="CDD" id="cd02440">
    <property type="entry name" value="AdoMet_MTases"/>
    <property type="match status" value="1"/>
</dbReference>
<dbReference type="PIRSF" id="PIRSF003085">
    <property type="entry name" value="CMAS"/>
    <property type="match status" value="1"/>
</dbReference>
<proteinExistence type="inferred from homology"/>
<keyword evidence="5" id="KW-0443">Lipid metabolism</keyword>
<keyword evidence="4" id="KW-0949">S-adenosyl-L-methionine</keyword>
<dbReference type="GO" id="GO:0008825">
    <property type="term" value="F:cyclopropane-fatty-acyl-phospholipid synthase activity"/>
    <property type="evidence" value="ECO:0007669"/>
    <property type="project" value="UniProtKB-EC"/>
</dbReference>
<dbReference type="GO" id="GO:0008610">
    <property type="term" value="P:lipid biosynthetic process"/>
    <property type="evidence" value="ECO:0007669"/>
    <property type="project" value="InterPro"/>
</dbReference>
<keyword evidence="8" id="KW-1185">Reference proteome</keyword>
<dbReference type="AlphaFoldDB" id="A9D5S7"/>
<evidence type="ECO:0000256" key="1">
    <source>
        <dbReference type="ARBA" id="ARBA00010815"/>
    </source>
</evidence>
<dbReference type="HOGENOM" id="CLU_026434_0_2_5"/>
<dbReference type="SUPFAM" id="SSF53335">
    <property type="entry name" value="S-adenosyl-L-methionine-dependent methyltransferases"/>
    <property type="match status" value="1"/>
</dbReference>
<evidence type="ECO:0000313" key="7">
    <source>
        <dbReference type="EMBL" id="EDQ33355.2"/>
    </source>
</evidence>
<name>A9D5S7_HOEPD</name>
<gene>
    <name evidence="7" type="ORF">HPDFL43_08972</name>
</gene>
<sequence length="440" mass="49327">MKTDATWDNNEQAERLSADNLSAYLRGLPVKAKMALRGLIHMHYGRLSIRMPDGRVVLIEGRSEGPEAVLILHNWNLAHQSLTNGTIGVAESYMAGDWESPDVTAFLELFLVNVEVGNSLAGGARGLVRLIEQIRHWLRSNTRTQARKNISAHYDLGNAFYSKWLDETMTYSSALYADGANDLPGAQTAKYRALAEAIGIKPGDHVLEIGCGWGGFAEFAASQIGCRVTGLTISNEQLAFARGRIEKAGLSDKVDLRFQDYRDETGQYDAIVSIEMFEAVGEKYWPTYYSKLRQCLKPGGRAGLQIITIKPEAYEDYRSNPDFIQRYVFPGGMLPTENHLKSLGETAGLDLVGHRAFGPDYGRTLAEWRERFWAAWDEIQPMGFDLRFRRLWEFYLYYCEGGLPLRSHQCTPGGLQLKPQQPVFEPKMIPPQPARNPGGP</sequence>
<dbReference type="EMBL" id="ABIA03000002">
    <property type="protein sequence ID" value="EDQ33355.2"/>
    <property type="molecule type" value="Genomic_DNA"/>
</dbReference>
<evidence type="ECO:0000313" key="8">
    <source>
        <dbReference type="Proteomes" id="UP000004291"/>
    </source>
</evidence>
<dbReference type="InterPro" id="IPR050723">
    <property type="entry name" value="CFA/CMAS"/>
</dbReference>
<evidence type="ECO:0000256" key="4">
    <source>
        <dbReference type="ARBA" id="ARBA00022691"/>
    </source>
</evidence>
<dbReference type="InterPro" id="IPR029063">
    <property type="entry name" value="SAM-dependent_MTases_sf"/>
</dbReference>
<dbReference type="PANTHER" id="PTHR43667:SF2">
    <property type="entry name" value="FATTY ACID C-METHYL TRANSFERASE"/>
    <property type="match status" value="1"/>
</dbReference>
<dbReference type="GO" id="GO:0032259">
    <property type="term" value="P:methylation"/>
    <property type="evidence" value="ECO:0007669"/>
    <property type="project" value="UniProtKB-KW"/>
</dbReference>
<reference evidence="7 8" key="2">
    <citation type="submission" date="2012-06" db="EMBL/GenBank/DDBJ databases">
        <authorList>
            <person name="Fiebig A."/>
        </authorList>
    </citation>
    <scope>NUCLEOTIDE SEQUENCE [LARGE SCALE GENOMIC DNA]</scope>
    <source>
        <strain evidence="7 8">DFL-43</strain>
    </source>
</reference>
<reference evidence="7 8" key="1">
    <citation type="submission" date="2007-10" db="EMBL/GenBank/DDBJ databases">
        <authorList>
            <person name="Wagner-Dobler I."/>
            <person name="Ferriera S."/>
            <person name="Johnson J."/>
            <person name="Kravitz S."/>
            <person name="Beeson K."/>
            <person name="Sutton G."/>
            <person name="Rogers Y.-H."/>
            <person name="Friedman R."/>
            <person name="Frazier M."/>
            <person name="Venter J.C."/>
        </authorList>
    </citation>
    <scope>NUCLEOTIDE SEQUENCE [LARGE SCALE GENOMIC DNA]</scope>
    <source>
        <strain evidence="7 8">DFL-43</strain>
    </source>
</reference>
<comment type="similarity">
    <text evidence="1">Belongs to the CFA/CMAS family.</text>
</comment>
<dbReference type="InterPro" id="IPR003333">
    <property type="entry name" value="CMAS"/>
</dbReference>
<dbReference type="eggNOG" id="COG2230">
    <property type="taxonomic scope" value="Bacteria"/>
</dbReference>
<evidence type="ECO:0000256" key="5">
    <source>
        <dbReference type="ARBA" id="ARBA00023098"/>
    </source>
</evidence>
<accession>A9D5S7</accession>
<evidence type="ECO:0000256" key="6">
    <source>
        <dbReference type="PIRSR" id="PIRSR003085-1"/>
    </source>
</evidence>
<dbReference type="PANTHER" id="PTHR43667">
    <property type="entry name" value="CYCLOPROPANE-FATTY-ACYL-PHOSPHOLIPID SYNTHASE"/>
    <property type="match status" value="1"/>
</dbReference>
<dbReference type="Gene3D" id="3.40.50.150">
    <property type="entry name" value="Vaccinia Virus protein VP39"/>
    <property type="match status" value="1"/>
</dbReference>
<evidence type="ECO:0000256" key="3">
    <source>
        <dbReference type="ARBA" id="ARBA00022679"/>
    </source>
</evidence>
<organism evidence="7 8">
    <name type="scientific">Hoeflea phototrophica (strain DSM 17068 / NCIMB 14078 / DFL-43)</name>
    <dbReference type="NCBI Taxonomy" id="411684"/>
    <lineage>
        <taxon>Bacteria</taxon>
        <taxon>Pseudomonadati</taxon>
        <taxon>Pseudomonadota</taxon>
        <taxon>Alphaproteobacteria</taxon>
        <taxon>Hyphomicrobiales</taxon>
        <taxon>Rhizobiaceae</taxon>
        <taxon>Hoeflea</taxon>
    </lineage>
</organism>
<keyword evidence="3 7" id="KW-0808">Transferase</keyword>
<dbReference type="STRING" id="411684.HPDFL43_08972"/>
<evidence type="ECO:0000256" key="2">
    <source>
        <dbReference type="ARBA" id="ARBA00022603"/>
    </source>
</evidence>
<dbReference type="Proteomes" id="UP000004291">
    <property type="component" value="Chromosome"/>
</dbReference>
<comment type="caution">
    <text evidence="7">The sequence shown here is derived from an EMBL/GenBank/DDBJ whole genome shotgun (WGS) entry which is preliminary data.</text>
</comment>